<feature type="signal peptide" evidence="1">
    <location>
        <begin position="1"/>
        <end position="28"/>
    </location>
</feature>
<keyword evidence="3" id="KW-1185">Reference proteome</keyword>
<proteinExistence type="predicted"/>
<dbReference type="Proteomes" id="UP001500945">
    <property type="component" value="Unassembled WGS sequence"/>
</dbReference>
<gene>
    <name evidence="2" type="ORF">GCM10023168_21520</name>
</gene>
<protein>
    <submittedName>
        <fullName evidence="2">Uncharacterized protein</fullName>
    </submittedName>
</protein>
<comment type="caution">
    <text evidence="2">The sequence shown here is derived from an EMBL/GenBank/DDBJ whole genome shotgun (WGS) entry which is preliminary data.</text>
</comment>
<accession>A0ABP8KH00</accession>
<name>A0ABP8KH00_9MICO</name>
<keyword evidence="1" id="KW-0732">Signal</keyword>
<sequence length="140" mass="14380">MHRFASRLGQSIAVAAALGLATATTAAAHECYNASRSEQGNLKAGTQSNTWFTLVVADIIAEEVEEGLYDAETGECILDAYEGAGGQASFTVKVVGGKDGLIAGGVTNQEILSNGKGIDHIFPAYGEAIFGAYGGCGVEF</sequence>
<evidence type="ECO:0000313" key="2">
    <source>
        <dbReference type="EMBL" id="GAA4406523.1"/>
    </source>
</evidence>
<organism evidence="2 3">
    <name type="scientific">Fodinibacter luteus</name>
    <dbReference type="NCBI Taxonomy" id="552064"/>
    <lineage>
        <taxon>Bacteria</taxon>
        <taxon>Bacillati</taxon>
        <taxon>Actinomycetota</taxon>
        <taxon>Actinomycetes</taxon>
        <taxon>Micrococcales</taxon>
        <taxon>Intrasporangiaceae</taxon>
        <taxon>Fodinibacter (ex Wang et al. 2009)</taxon>
    </lineage>
</organism>
<reference evidence="3" key="1">
    <citation type="journal article" date="2019" name="Int. J. Syst. Evol. Microbiol.">
        <title>The Global Catalogue of Microorganisms (GCM) 10K type strain sequencing project: providing services to taxonomists for standard genome sequencing and annotation.</title>
        <authorList>
            <consortium name="The Broad Institute Genomics Platform"/>
            <consortium name="The Broad Institute Genome Sequencing Center for Infectious Disease"/>
            <person name="Wu L."/>
            <person name="Ma J."/>
        </authorList>
    </citation>
    <scope>NUCLEOTIDE SEQUENCE [LARGE SCALE GENOMIC DNA]</scope>
    <source>
        <strain evidence="3">JCM 17809</strain>
    </source>
</reference>
<dbReference type="RefSeq" id="WP_345205634.1">
    <property type="nucleotide sequence ID" value="NZ_BAABGM010000013.1"/>
</dbReference>
<dbReference type="EMBL" id="BAABGM010000013">
    <property type="protein sequence ID" value="GAA4406523.1"/>
    <property type="molecule type" value="Genomic_DNA"/>
</dbReference>
<feature type="chain" id="PRO_5045872302" evidence="1">
    <location>
        <begin position="29"/>
        <end position="140"/>
    </location>
</feature>
<evidence type="ECO:0000256" key="1">
    <source>
        <dbReference type="SAM" id="SignalP"/>
    </source>
</evidence>
<evidence type="ECO:0000313" key="3">
    <source>
        <dbReference type="Proteomes" id="UP001500945"/>
    </source>
</evidence>